<reference evidence="2 3" key="1">
    <citation type="submission" date="2024-01" db="EMBL/GenBank/DDBJ databases">
        <title>The complete chloroplast genome sequence of Lithospermum erythrorhizon: insights into the phylogenetic relationship among Boraginaceae species and the maternal lineages of purple gromwells.</title>
        <authorList>
            <person name="Okada T."/>
            <person name="Watanabe K."/>
        </authorList>
    </citation>
    <scope>NUCLEOTIDE SEQUENCE [LARGE SCALE GENOMIC DNA]</scope>
</reference>
<name>A0AAV3QP96_LITER</name>
<dbReference type="EMBL" id="BAABME010005520">
    <property type="protein sequence ID" value="GAA0165869.1"/>
    <property type="molecule type" value="Genomic_DNA"/>
</dbReference>
<evidence type="ECO:0000313" key="2">
    <source>
        <dbReference type="EMBL" id="GAA0165869.1"/>
    </source>
</evidence>
<sequence>MGWMVGLGPLRLARYVGWLDVQPFFHLIGGLAGRLTFFDWICGLAGRLTLFDWIYTCGGTLILTWVLGGQLSFSSALRVVLHSLVCWEPLWWLGGRGFSSLILSLIWFGAGASVACFMQLGRNGQLHFSRSFGIVRLECSFPLNHQVLRCFRCSC</sequence>
<keyword evidence="3" id="KW-1185">Reference proteome</keyword>
<keyword evidence="1" id="KW-1133">Transmembrane helix</keyword>
<dbReference type="Proteomes" id="UP001454036">
    <property type="component" value="Unassembled WGS sequence"/>
</dbReference>
<proteinExistence type="predicted"/>
<feature type="transmembrane region" description="Helical" evidence="1">
    <location>
        <begin position="53"/>
        <end position="77"/>
    </location>
</feature>
<feature type="transmembrane region" description="Helical" evidence="1">
    <location>
        <begin position="97"/>
        <end position="120"/>
    </location>
</feature>
<organism evidence="2 3">
    <name type="scientific">Lithospermum erythrorhizon</name>
    <name type="common">Purple gromwell</name>
    <name type="synonym">Lithospermum officinale var. erythrorhizon</name>
    <dbReference type="NCBI Taxonomy" id="34254"/>
    <lineage>
        <taxon>Eukaryota</taxon>
        <taxon>Viridiplantae</taxon>
        <taxon>Streptophyta</taxon>
        <taxon>Embryophyta</taxon>
        <taxon>Tracheophyta</taxon>
        <taxon>Spermatophyta</taxon>
        <taxon>Magnoliopsida</taxon>
        <taxon>eudicotyledons</taxon>
        <taxon>Gunneridae</taxon>
        <taxon>Pentapetalae</taxon>
        <taxon>asterids</taxon>
        <taxon>lamiids</taxon>
        <taxon>Boraginales</taxon>
        <taxon>Boraginaceae</taxon>
        <taxon>Boraginoideae</taxon>
        <taxon>Lithospermeae</taxon>
        <taxon>Lithospermum</taxon>
    </lineage>
</organism>
<gene>
    <name evidence="2" type="ORF">LIER_21159</name>
</gene>
<accession>A0AAV3QP96</accession>
<feature type="transmembrane region" description="Helical" evidence="1">
    <location>
        <begin position="24"/>
        <end position="46"/>
    </location>
</feature>
<keyword evidence="1" id="KW-0472">Membrane</keyword>
<evidence type="ECO:0000313" key="3">
    <source>
        <dbReference type="Proteomes" id="UP001454036"/>
    </source>
</evidence>
<evidence type="ECO:0000256" key="1">
    <source>
        <dbReference type="SAM" id="Phobius"/>
    </source>
</evidence>
<keyword evidence="1" id="KW-0812">Transmembrane</keyword>
<dbReference type="AlphaFoldDB" id="A0AAV3QP96"/>
<protein>
    <submittedName>
        <fullName evidence="2">Uncharacterized protein</fullName>
    </submittedName>
</protein>
<comment type="caution">
    <text evidence="2">The sequence shown here is derived from an EMBL/GenBank/DDBJ whole genome shotgun (WGS) entry which is preliminary data.</text>
</comment>